<dbReference type="GO" id="GO:0016301">
    <property type="term" value="F:kinase activity"/>
    <property type="evidence" value="ECO:0007669"/>
    <property type="project" value="UniProtKB-KW"/>
</dbReference>
<dbReference type="GO" id="GO:0000408">
    <property type="term" value="C:EKC/KEOPS complex"/>
    <property type="evidence" value="ECO:0007669"/>
    <property type="project" value="TreeGrafter"/>
</dbReference>
<reference evidence="9 10" key="1">
    <citation type="submission" date="2016-07" db="EMBL/GenBank/DDBJ databases">
        <title>Pervasive Adenine N6-methylation of Active Genes in Fungi.</title>
        <authorList>
            <consortium name="DOE Joint Genome Institute"/>
            <person name="Mondo S.J."/>
            <person name="Dannebaum R.O."/>
            <person name="Kuo R.C."/>
            <person name="Labutti K."/>
            <person name="Haridas S."/>
            <person name="Kuo A."/>
            <person name="Salamov A."/>
            <person name="Ahrendt S.R."/>
            <person name="Lipzen A."/>
            <person name="Sullivan W."/>
            <person name="Andreopoulos W.B."/>
            <person name="Clum A."/>
            <person name="Lindquist E."/>
            <person name="Daum C."/>
            <person name="Ramamoorthy G.K."/>
            <person name="Gryganskyi A."/>
            <person name="Culley D."/>
            <person name="Magnuson J.K."/>
            <person name="James T.Y."/>
            <person name="O'Malley M.A."/>
            <person name="Stajich J.E."/>
            <person name="Spatafora J.W."/>
            <person name="Visel A."/>
            <person name="Grigoriev I.V."/>
        </authorList>
    </citation>
    <scope>NUCLEOTIDE SEQUENCE [LARGE SCALE GENOMIC DNA]</scope>
    <source>
        <strain evidence="9 10">NRRL 3301</strain>
    </source>
</reference>
<dbReference type="NCBIfam" id="NF011465">
    <property type="entry name" value="PRK14886.1-1"/>
    <property type="match status" value="1"/>
</dbReference>
<sequence length="175" mass="19763">MESHAIDLYPDVGSVHMALFKDVKNAQQLRKRLLDQDTTLQCALIDASMVFNGVHVLLACNRAIHDWQHDQLKTHNVHSEIVFDFSPTSNIAQTFKRFGIDDQSQNIVVVKVGGPKADVESYMRDNIQGDLVPLDQLTQFRDMKKIRKYYQLGNQADQLDKVVPLISGAMALKGL</sequence>
<evidence type="ECO:0000256" key="8">
    <source>
        <dbReference type="RuleBase" id="RU004398"/>
    </source>
</evidence>
<proteinExistence type="inferred from homology"/>
<dbReference type="EMBL" id="MCGT01000030">
    <property type="protein sequence ID" value="ORX48315.1"/>
    <property type="molecule type" value="Genomic_DNA"/>
</dbReference>
<gene>
    <name evidence="9" type="ORF">DM01DRAFT_1338779</name>
</gene>
<evidence type="ECO:0000313" key="9">
    <source>
        <dbReference type="EMBL" id="ORX48315.1"/>
    </source>
</evidence>
<keyword evidence="6 8" id="KW-0539">Nucleus</keyword>
<evidence type="ECO:0000256" key="4">
    <source>
        <dbReference type="ARBA" id="ARBA00016009"/>
    </source>
</evidence>
<dbReference type="SUPFAM" id="SSF143870">
    <property type="entry name" value="PF0523-like"/>
    <property type="match status" value="1"/>
</dbReference>
<dbReference type="PANTHER" id="PTHR15840">
    <property type="entry name" value="CGI-121 FAMILY MEMBER"/>
    <property type="match status" value="1"/>
</dbReference>
<dbReference type="InterPro" id="IPR036504">
    <property type="entry name" value="CGI121/TPRKB_sf"/>
</dbReference>
<evidence type="ECO:0000256" key="5">
    <source>
        <dbReference type="ARBA" id="ARBA00022694"/>
    </source>
</evidence>
<protein>
    <recommendedName>
        <fullName evidence="4">EKC/KEOPS complex subunit CGI121</fullName>
    </recommendedName>
    <alternativeName>
        <fullName evidence="3">EKC/KEOPS complex subunit cgi121</fullName>
    </alternativeName>
</protein>
<evidence type="ECO:0000256" key="3">
    <source>
        <dbReference type="ARBA" id="ARBA00015316"/>
    </source>
</evidence>
<accession>A0A1X2G9B2</accession>
<comment type="similarity">
    <text evidence="2 8">Belongs to the CGI121/TPRKB family.</text>
</comment>
<name>A0A1X2G9B2_9FUNG</name>
<comment type="subcellular location">
    <subcellularLocation>
        <location evidence="1">Nucleus</location>
    </subcellularLocation>
</comment>
<evidence type="ECO:0000256" key="2">
    <source>
        <dbReference type="ARBA" id="ARBA00005546"/>
    </source>
</evidence>
<dbReference type="GO" id="GO:0002949">
    <property type="term" value="P:tRNA threonylcarbamoyladenosine modification"/>
    <property type="evidence" value="ECO:0007669"/>
    <property type="project" value="TreeGrafter"/>
</dbReference>
<dbReference type="Gene3D" id="3.30.2380.10">
    <property type="entry name" value="CGI121/TPRKB"/>
    <property type="match status" value="1"/>
</dbReference>
<dbReference type="Pfam" id="PF08617">
    <property type="entry name" value="CGI-121"/>
    <property type="match status" value="1"/>
</dbReference>
<organism evidence="9 10">
    <name type="scientific">Hesseltinella vesiculosa</name>
    <dbReference type="NCBI Taxonomy" id="101127"/>
    <lineage>
        <taxon>Eukaryota</taxon>
        <taxon>Fungi</taxon>
        <taxon>Fungi incertae sedis</taxon>
        <taxon>Mucoromycota</taxon>
        <taxon>Mucoromycotina</taxon>
        <taxon>Mucoromycetes</taxon>
        <taxon>Mucorales</taxon>
        <taxon>Cunninghamellaceae</taxon>
        <taxon>Hesseltinella</taxon>
    </lineage>
</organism>
<dbReference type="Proteomes" id="UP000242146">
    <property type="component" value="Unassembled WGS sequence"/>
</dbReference>
<dbReference type="PANTHER" id="PTHR15840:SF10">
    <property type="entry name" value="EKC_KEOPS COMPLEX SUBUNIT TPRKB"/>
    <property type="match status" value="1"/>
</dbReference>
<comment type="caution">
    <text evidence="9">The sequence shown here is derived from an EMBL/GenBank/DDBJ whole genome shotgun (WGS) entry which is preliminary data.</text>
</comment>
<evidence type="ECO:0000313" key="10">
    <source>
        <dbReference type="Proteomes" id="UP000242146"/>
    </source>
</evidence>
<evidence type="ECO:0000256" key="1">
    <source>
        <dbReference type="ARBA" id="ARBA00004123"/>
    </source>
</evidence>
<dbReference type="GO" id="GO:0005829">
    <property type="term" value="C:cytosol"/>
    <property type="evidence" value="ECO:0007669"/>
    <property type="project" value="TreeGrafter"/>
</dbReference>
<dbReference type="STRING" id="101127.A0A1X2G9B2"/>
<dbReference type="OrthoDB" id="329139at2759"/>
<evidence type="ECO:0000256" key="7">
    <source>
        <dbReference type="ARBA" id="ARBA00025043"/>
    </source>
</evidence>
<evidence type="ECO:0000256" key="6">
    <source>
        <dbReference type="ARBA" id="ARBA00023242"/>
    </source>
</evidence>
<comment type="function">
    <text evidence="7">Component of the EKC/KEOPS complex that is required for the formation of a threonylcarbamoyl group on adenosine at position 37 (t(6)A37) in tRNAs that read codons beginning with adenine. The complex is probably involved in the transfer of the threonylcarbamoyl moiety of threonylcarbamoyl-AMP (TC-AMP) to the N6 group of A37. CGI121 acts as an allosteric effector that regulates the t(6)A activity of the complex. The EKC/KEOPS complex also promotes both telomere uncapping and telomere elongation. The complex is required for efficient recruitment of transcriptional coactivators. CGI121 is not required for tRNA modification.</text>
</comment>
<dbReference type="GO" id="GO:0005634">
    <property type="term" value="C:nucleus"/>
    <property type="evidence" value="ECO:0007669"/>
    <property type="project" value="UniProtKB-SubCell"/>
</dbReference>
<keyword evidence="9" id="KW-0808">Transferase</keyword>
<dbReference type="AlphaFoldDB" id="A0A1X2G9B2"/>
<keyword evidence="5" id="KW-0819">tRNA processing</keyword>
<keyword evidence="10" id="KW-1185">Reference proteome</keyword>
<dbReference type="InterPro" id="IPR013926">
    <property type="entry name" value="CGI121/TPRKB"/>
</dbReference>
<keyword evidence="9" id="KW-0418">Kinase</keyword>